<dbReference type="AlphaFoldDB" id="A0A4S8KMN2"/>
<protein>
    <submittedName>
        <fullName evidence="2">Uncharacterized protein</fullName>
    </submittedName>
</protein>
<keyword evidence="3" id="KW-1185">Reference proteome</keyword>
<proteinExistence type="predicted"/>
<evidence type="ECO:0000256" key="1">
    <source>
        <dbReference type="SAM" id="MobiDB-lite"/>
    </source>
</evidence>
<evidence type="ECO:0000313" key="3">
    <source>
        <dbReference type="Proteomes" id="UP000297245"/>
    </source>
</evidence>
<sequence>MDIDDDPDNDLDDGALYDASDQTYGNRTKTSKKGKSGSGQKGKAKATAKGKSKKKESRFETPESPVSNLHPNDPANFLKLATALVLFTARSINEQEVEQADRLIREYCVELIELYGPSVMRPNHHYATHTASNIRNYGPLHEFWTFLFERLNRVLKSYNTANHGGGELEVSFFREFHRTVQHSRLLGNPSPRPLQQELYEAVDAMYDASADDRGTLQALTRELDNTFEDGGIMFRFSTRSERVNLLSPVYFALLRFLQERNPTIAIHSMLRLAPVPGSLPLSQMVLSFNYIVVNQRRYTAASRSAATSDSLILVRSSPNSFWAGRLEQIFKLQHPGVATEYLGYVRWFVPADVPLVGSVWEKFAPLNIQVWELAKFGDFNDFGPAPFIMLADIVSHVVVREAQMAGNTYWVSIPTHQGFSRTRLGK</sequence>
<feature type="region of interest" description="Disordered" evidence="1">
    <location>
        <begin position="1"/>
        <end position="72"/>
    </location>
</feature>
<reference evidence="2 3" key="1">
    <citation type="journal article" date="2019" name="Nat. Ecol. Evol.">
        <title>Megaphylogeny resolves global patterns of mushroom evolution.</title>
        <authorList>
            <person name="Varga T."/>
            <person name="Krizsan K."/>
            <person name="Foldi C."/>
            <person name="Dima B."/>
            <person name="Sanchez-Garcia M."/>
            <person name="Sanchez-Ramirez S."/>
            <person name="Szollosi G.J."/>
            <person name="Szarkandi J.G."/>
            <person name="Papp V."/>
            <person name="Albert L."/>
            <person name="Andreopoulos W."/>
            <person name="Angelini C."/>
            <person name="Antonin V."/>
            <person name="Barry K.W."/>
            <person name="Bougher N.L."/>
            <person name="Buchanan P."/>
            <person name="Buyck B."/>
            <person name="Bense V."/>
            <person name="Catcheside P."/>
            <person name="Chovatia M."/>
            <person name="Cooper J."/>
            <person name="Damon W."/>
            <person name="Desjardin D."/>
            <person name="Finy P."/>
            <person name="Geml J."/>
            <person name="Haridas S."/>
            <person name="Hughes K."/>
            <person name="Justo A."/>
            <person name="Karasinski D."/>
            <person name="Kautmanova I."/>
            <person name="Kiss B."/>
            <person name="Kocsube S."/>
            <person name="Kotiranta H."/>
            <person name="LaButti K.M."/>
            <person name="Lechner B.E."/>
            <person name="Liimatainen K."/>
            <person name="Lipzen A."/>
            <person name="Lukacs Z."/>
            <person name="Mihaltcheva S."/>
            <person name="Morgado L.N."/>
            <person name="Niskanen T."/>
            <person name="Noordeloos M.E."/>
            <person name="Ohm R.A."/>
            <person name="Ortiz-Santana B."/>
            <person name="Ovrebo C."/>
            <person name="Racz N."/>
            <person name="Riley R."/>
            <person name="Savchenko A."/>
            <person name="Shiryaev A."/>
            <person name="Soop K."/>
            <person name="Spirin V."/>
            <person name="Szebenyi C."/>
            <person name="Tomsovsky M."/>
            <person name="Tulloss R.E."/>
            <person name="Uehling J."/>
            <person name="Grigoriev I.V."/>
            <person name="Vagvolgyi C."/>
            <person name="Papp T."/>
            <person name="Martin F.M."/>
            <person name="Miettinen O."/>
            <person name="Hibbett D.S."/>
            <person name="Nagy L.G."/>
        </authorList>
    </citation>
    <scope>NUCLEOTIDE SEQUENCE [LARGE SCALE GENOMIC DNA]</scope>
    <source>
        <strain evidence="2 3">CBS 962.96</strain>
    </source>
</reference>
<dbReference type="OrthoDB" id="3239894at2759"/>
<accession>A0A4S8KMN2</accession>
<gene>
    <name evidence="2" type="ORF">K435DRAFT_878595</name>
</gene>
<feature type="compositionally biased region" description="Acidic residues" evidence="1">
    <location>
        <begin position="1"/>
        <end position="15"/>
    </location>
</feature>
<feature type="compositionally biased region" description="Basic residues" evidence="1">
    <location>
        <begin position="42"/>
        <end position="56"/>
    </location>
</feature>
<dbReference type="Proteomes" id="UP000297245">
    <property type="component" value="Unassembled WGS sequence"/>
</dbReference>
<name>A0A4S8KMN2_DENBC</name>
<dbReference type="EMBL" id="ML180660">
    <property type="protein sequence ID" value="THU76896.1"/>
    <property type="molecule type" value="Genomic_DNA"/>
</dbReference>
<dbReference type="PANTHER" id="PTHR46579:SF1">
    <property type="entry name" value="F5_8 TYPE C DOMAIN-CONTAINING PROTEIN"/>
    <property type="match status" value="1"/>
</dbReference>
<dbReference type="PANTHER" id="PTHR46579">
    <property type="entry name" value="F5/8 TYPE C DOMAIN-CONTAINING PROTEIN-RELATED"/>
    <property type="match status" value="1"/>
</dbReference>
<evidence type="ECO:0000313" key="2">
    <source>
        <dbReference type="EMBL" id="THU76896.1"/>
    </source>
</evidence>
<organism evidence="2 3">
    <name type="scientific">Dendrothele bispora (strain CBS 962.96)</name>
    <dbReference type="NCBI Taxonomy" id="1314807"/>
    <lineage>
        <taxon>Eukaryota</taxon>
        <taxon>Fungi</taxon>
        <taxon>Dikarya</taxon>
        <taxon>Basidiomycota</taxon>
        <taxon>Agaricomycotina</taxon>
        <taxon>Agaricomycetes</taxon>
        <taxon>Agaricomycetidae</taxon>
        <taxon>Agaricales</taxon>
        <taxon>Agaricales incertae sedis</taxon>
        <taxon>Dendrothele</taxon>
    </lineage>
</organism>